<protein>
    <recommendedName>
        <fullName evidence="2">Co-chaperone DjlA N-terminal domain-containing protein</fullName>
    </recommendedName>
</protein>
<evidence type="ECO:0000313" key="3">
    <source>
        <dbReference type="EMBL" id="APG46582.1"/>
    </source>
</evidence>
<dbReference type="InterPro" id="IPR029024">
    <property type="entry name" value="TerB-like"/>
</dbReference>
<gene>
    <name evidence="3" type="ORF">PhaeoP97_01156</name>
</gene>
<dbReference type="RefSeq" id="WP_072504260.1">
    <property type="nucleotide sequence ID" value="NZ_CP016364.1"/>
</dbReference>
<sequence length="183" mass="20042">MLKKLFQVFRPPQTPIPPDPDAELALGALLVRVAQSDRDYQLEEISLIDRILARLYQHNAIEAAKVRAACEKLHTAAPETDTFGRLIRETTGLEERLSALDALWEVVLADGHEHPGEIRIVEDARKAMGLSRADSDVARARAQGKLLNPEVGIAPGQLASGQLSADEPDKTSPSKTPDKEQQP</sequence>
<evidence type="ECO:0000313" key="4">
    <source>
        <dbReference type="Proteomes" id="UP000183859"/>
    </source>
</evidence>
<dbReference type="Proteomes" id="UP000183859">
    <property type="component" value="Chromosome"/>
</dbReference>
<feature type="compositionally biased region" description="Basic and acidic residues" evidence="1">
    <location>
        <begin position="167"/>
        <end position="183"/>
    </location>
</feature>
<dbReference type="CDD" id="cd07313">
    <property type="entry name" value="terB_like_2"/>
    <property type="match status" value="1"/>
</dbReference>
<dbReference type="AlphaFoldDB" id="A0A1L3I3E4"/>
<evidence type="ECO:0000259" key="2">
    <source>
        <dbReference type="Pfam" id="PF05099"/>
    </source>
</evidence>
<name>A0A1L3I3E4_9RHOB</name>
<keyword evidence="4" id="KW-1185">Reference proteome</keyword>
<dbReference type="EMBL" id="CP016364">
    <property type="protein sequence ID" value="APG46582.1"/>
    <property type="molecule type" value="Genomic_DNA"/>
</dbReference>
<feature type="region of interest" description="Disordered" evidence="1">
    <location>
        <begin position="146"/>
        <end position="183"/>
    </location>
</feature>
<dbReference type="STRING" id="1844006.PhaeoP97_01156"/>
<proteinExistence type="predicted"/>
<evidence type="ECO:0000256" key="1">
    <source>
        <dbReference type="SAM" id="MobiDB-lite"/>
    </source>
</evidence>
<reference evidence="4" key="1">
    <citation type="submission" date="2016-07" db="EMBL/GenBank/DDBJ databases">
        <title>Phaeobacter portensis sp. nov., a tropodithietic acid producing bacterium isolated from a German harbor.</title>
        <authorList>
            <person name="Freese H.M."/>
            <person name="Bunk B."/>
            <person name="Breider S."/>
            <person name="Brinkhoff T."/>
        </authorList>
    </citation>
    <scope>NUCLEOTIDE SEQUENCE [LARGE SCALE GENOMIC DNA]</scope>
    <source>
        <strain evidence="4">P97</strain>
    </source>
</reference>
<dbReference type="KEGG" id="php:PhaeoP97_01156"/>
<dbReference type="Pfam" id="PF05099">
    <property type="entry name" value="TerB"/>
    <property type="match status" value="1"/>
</dbReference>
<dbReference type="Gene3D" id="1.10.3680.10">
    <property type="entry name" value="TerB-like"/>
    <property type="match status" value="1"/>
</dbReference>
<organism evidence="3 4">
    <name type="scientific">Phaeobacter porticola</name>
    <dbReference type="NCBI Taxonomy" id="1844006"/>
    <lineage>
        <taxon>Bacteria</taxon>
        <taxon>Pseudomonadati</taxon>
        <taxon>Pseudomonadota</taxon>
        <taxon>Alphaproteobacteria</taxon>
        <taxon>Rhodobacterales</taxon>
        <taxon>Roseobacteraceae</taxon>
        <taxon>Phaeobacter</taxon>
    </lineage>
</organism>
<accession>A0A1L3I3E4</accession>
<feature type="domain" description="Co-chaperone DjlA N-terminal" evidence="2">
    <location>
        <begin position="24"/>
        <end position="139"/>
    </location>
</feature>
<dbReference type="InterPro" id="IPR007791">
    <property type="entry name" value="DjlA_N"/>
</dbReference>
<dbReference type="SUPFAM" id="SSF158682">
    <property type="entry name" value="TerB-like"/>
    <property type="match status" value="1"/>
</dbReference>